<evidence type="ECO:0000313" key="1">
    <source>
        <dbReference type="EMBL" id="KLE31476.1"/>
    </source>
</evidence>
<dbReference type="OrthoDB" id="7209949at2"/>
<gene>
    <name evidence="1" type="ORF">AAW01_07810</name>
</gene>
<dbReference type="PROSITE" id="PS50146">
    <property type="entry name" value="DAGK"/>
    <property type="match status" value="1"/>
</dbReference>
<proteinExistence type="predicted"/>
<dbReference type="STRING" id="502682.BMF35_a0567"/>
<dbReference type="GO" id="GO:0016301">
    <property type="term" value="F:kinase activity"/>
    <property type="evidence" value="ECO:0007669"/>
    <property type="project" value="InterPro"/>
</dbReference>
<accession>A0A0G9ML71</accession>
<dbReference type="InterPro" id="IPR016064">
    <property type="entry name" value="NAD/diacylglycerol_kinase_sf"/>
</dbReference>
<dbReference type="AlphaFoldDB" id="A0A0G9ML71"/>
<comment type="caution">
    <text evidence="1">The sequence shown here is derived from an EMBL/GenBank/DDBJ whole genome shotgun (WGS) entry which is preliminary data.</text>
</comment>
<dbReference type="Gene3D" id="3.40.50.10330">
    <property type="entry name" value="Probable inorganic polyphosphate/atp-NAD kinase, domain 1"/>
    <property type="match status" value="1"/>
</dbReference>
<protein>
    <submittedName>
        <fullName evidence="1">Uncharacterized protein</fullName>
    </submittedName>
</protein>
<dbReference type="InterPro" id="IPR017438">
    <property type="entry name" value="ATP-NAD_kinase_N"/>
</dbReference>
<dbReference type="Proteomes" id="UP000053070">
    <property type="component" value="Unassembled WGS sequence"/>
</dbReference>
<reference evidence="1 2" key="1">
    <citation type="submission" date="2015-04" db="EMBL/GenBank/DDBJ databases">
        <title>The draft genome sequence of Erythrobacr gangjinensis K7-2.</title>
        <authorList>
            <person name="Zhuang L."/>
            <person name="Liu Y."/>
            <person name="Shao Z."/>
        </authorList>
    </citation>
    <scope>NUCLEOTIDE SEQUENCE [LARGE SCALE GENOMIC DNA]</scope>
    <source>
        <strain evidence="1 2">K7-2</strain>
    </source>
</reference>
<dbReference type="SUPFAM" id="SSF111331">
    <property type="entry name" value="NAD kinase/diacylglycerol kinase-like"/>
    <property type="match status" value="1"/>
</dbReference>
<keyword evidence="2" id="KW-1185">Reference proteome</keyword>
<dbReference type="InterPro" id="IPR001206">
    <property type="entry name" value="Diacylglycerol_kinase_cat_dom"/>
</dbReference>
<evidence type="ECO:0000313" key="2">
    <source>
        <dbReference type="Proteomes" id="UP000053070"/>
    </source>
</evidence>
<dbReference type="EMBL" id="LBHC01000002">
    <property type="protein sequence ID" value="KLE31476.1"/>
    <property type="molecule type" value="Genomic_DNA"/>
</dbReference>
<organism evidence="1 2">
    <name type="scientific">Aurantiacibacter gangjinensis</name>
    <dbReference type="NCBI Taxonomy" id="502682"/>
    <lineage>
        <taxon>Bacteria</taxon>
        <taxon>Pseudomonadati</taxon>
        <taxon>Pseudomonadota</taxon>
        <taxon>Alphaproteobacteria</taxon>
        <taxon>Sphingomonadales</taxon>
        <taxon>Erythrobacteraceae</taxon>
        <taxon>Aurantiacibacter</taxon>
    </lineage>
</organism>
<dbReference type="KEGG" id="egn:BMF35_a0567"/>
<dbReference type="RefSeq" id="WP_047006828.1">
    <property type="nucleotide sequence ID" value="NZ_CP018097.1"/>
</dbReference>
<dbReference type="Pfam" id="PF00781">
    <property type="entry name" value="DAGK_cat"/>
    <property type="match status" value="1"/>
</dbReference>
<dbReference type="PATRIC" id="fig|502682.8.peg.1596"/>
<sequence length="342" mass="36468">MSGTIHLFERLPHLEAASRGASGSASAAVRGSPLIGLIRNARSHRNHQRALEDERRENVILATPRERSELHGILSDFAAKRVDCIAIDGGDGTVRDVLTAGAGIFGESWPAIIVLPSGKTNALAHDLGLPADFSLDDAIDAVARGTFARRQPLVIAQRDDLSAQVHGFVLGGGVFNRAIALGQRSHKLGAFNAAVVGLTAAWSLLQAFFGSAANEWRRGSKMRIRMEDGSLLPHRGGLPEDERYLLLVSSLEGFAAGLDPFRKVGGPMGVGVFDNPRRGLLLRFGAIARGTTSAATQRRGYHVFGSNAIEVDLGDAFILDGEAFPAGRYRIAAGPKLRFVVP</sequence>
<name>A0A0G9ML71_9SPHN</name>